<feature type="region of interest" description="Disordered" evidence="1">
    <location>
        <begin position="1"/>
        <end position="48"/>
    </location>
</feature>
<dbReference type="HOGENOM" id="CLU_087944_0_0_11"/>
<dbReference type="Gene3D" id="3.30.450.20">
    <property type="entry name" value="PAS domain"/>
    <property type="match status" value="1"/>
</dbReference>
<dbReference type="CDD" id="cd00130">
    <property type="entry name" value="PAS"/>
    <property type="match status" value="1"/>
</dbReference>
<sequence length="263" mass="28149">MRPGPRRGRWWTSDGHRAERARRSEPGASARSERGGPAPGLRGGTAPGLRGGDAAVAWRNRAVLLFDHLPMPMAVCDTDGVFLLANPAMAAEWATLPGRLHGQNALDLFRPRETTQLHPIVEAVRLRRRSRYPVEVLWTTADGVRRHGELVVDVVGEAPDAQAALLVFLHVLGDVEQPAEAEGGDARVSPVEARILALVAGGGTTAQVAKAVGMTADGVNYHLQRLSRRWGSPNRTALVARAYVLGVLRPRAWPPGPGTAAAP</sequence>
<dbReference type="Proteomes" id="UP000006728">
    <property type="component" value="Chromosome"/>
</dbReference>
<dbReference type="eggNOG" id="COG2197">
    <property type="taxonomic scope" value="Bacteria"/>
</dbReference>
<dbReference type="EMBL" id="AM420293">
    <property type="protein sequence ID" value="CAM03475.1"/>
    <property type="molecule type" value="Genomic_DNA"/>
</dbReference>
<dbReference type="GO" id="GO:0006355">
    <property type="term" value="P:regulation of DNA-templated transcription"/>
    <property type="evidence" value="ECO:0007669"/>
    <property type="project" value="InterPro"/>
</dbReference>
<dbReference type="SUPFAM" id="SSF55785">
    <property type="entry name" value="PYP-like sensor domain (PAS domain)"/>
    <property type="match status" value="1"/>
</dbReference>
<dbReference type="Pfam" id="PF08448">
    <property type="entry name" value="PAS_4"/>
    <property type="match status" value="1"/>
</dbReference>
<organism evidence="3 4">
    <name type="scientific">Saccharopolyspora erythraea (strain ATCC 11635 / DSM 40517 / JCM 4748 / NBRC 13426 / NCIMB 8594 / NRRL 2338)</name>
    <dbReference type="NCBI Taxonomy" id="405948"/>
    <lineage>
        <taxon>Bacteria</taxon>
        <taxon>Bacillati</taxon>
        <taxon>Actinomycetota</taxon>
        <taxon>Actinomycetes</taxon>
        <taxon>Pseudonocardiales</taxon>
        <taxon>Pseudonocardiaceae</taxon>
        <taxon>Saccharopolyspora</taxon>
    </lineage>
</organism>
<accession>A4FHF0</accession>
<dbReference type="AlphaFoldDB" id="A4FHF0"/>
<dbReference type="InterPro" id="IPR000792">
    <property type="entry name" value="Tscrpt_reg_LuxR_C"/>
</dbReference>
<dbReference type="InterPro" id="IPR016032">
    <property type="entry name" value="Sig_transdc_resp-reg_C-effctor"/>
</dbReference>
<feature type="compositionally biased region" description="Gly residues" evidence="1">
    <location>
        <begin position="37"/>
        <end position="48"/>
    </location>
</feature>
<proteinExistence type="predicted"/>
<gene>
    <name evidence="3" type="ordered locus">SACE_4206</name>
</gene>
<dbReference type="SMART" id="SM00421">
    <property type="entry name" value="HTH_LUXR"/>
    <property type="match status" value="1"/>
</dbReference>
<keyword evidence="4" id="KW-1185">Reference proteome</keyword>
<name>A4FHF0_SACEN</name>
<dbReference type="InterPro" id="IPR013656">
    <property type="entry name" value="PAS_4"/>
</dbReference>
<feature type="compositionally biased region" description="Basic and acidic residues" evidence="1">
    <location>
        <begin position="14"/>
        <end position="25"/>
    </location>
</feature>
<dbReference type="STRING" id="405948.SACE_4206"/>
<feature type="domain" description="HTH luxR-type" evidence="2">
    <location>
        <begin position="185"/>
        <end position="242"/>
    </location>
</feature>
<dbReference type="SUPFAM" id="SSF46894">
    <property type="entry name" value="C-terminal effector domain of the bipartite response regulators"/>
    <property type="match status" value="1"/>
</dbReference>
<dbReference type="InterPro" id="IPR035965">
    <property type="entry name" value="PAS-like_dom_sf"/>
</dbReference>
<reference evidence="3 4" key="1">
    <citation type="journal article" date="2007" name="Nat. Biotechnol.">
        <title>Complete genome sequence of the erythromycin-producing bacterium Saccharopolyspora erythraea NRRL23338.</title>
        <authorList>
            <person name="Oliynyk M."/>
            <person name="Samborskyy M."/>
            <person name="Lester J.B."/>
            <person name="Mironenko T."/>
            <person name="Scott N."/>
            <person name="Dickens S."/>
            <person name="Haydock S.F."/>
            <person name="Leadlay P.F."/>
        </authorList>
    </citation>
    <scope>NUCLEOTIDE SEQUENCE [LARGE SCALE GENOMIC DNA]</scope>
    <source>
        <strain evidence="4">ATCC 11635 / DSM 40517 / JCM 4748 / NBRC 13426 / NCIMB 8594 / NRRL 2338</strain>
    </source>
</reference>
<evidence type="ECO:0000259" key="2">
    <source>
        <dbReference type="SMART" id="SM00421"/>
    </source>
</evidence>
<dbReference type="InterPro" id="IPR000014">
    <property type="entry name" value="PAS"/>
</dbReference>
<protein>
    <recommendedName>
        <fullName evidence="2">HTH luxR-type domain-containing protein</fullName>
    </recommendedName>
</protein>
<evidence type="ECO:0000313" key="3">
    <source>
        <dbReference type="EMBL" id="CAM03475.1"/>
    </source>
</evidence>
<dbReference type="KEGG" id="sen:SACE_4206"/>
<evidence type="ECO:0000313" key="4">
    <source>
        <dbReference type="Proteomes" id="UP000006728"/>
    </source>
</evidence>
<dbReference type="InterPro" id="IPR036388">
    <property type="entry name" value="WH-like_DNA-bd_sf"/>
</dbReference>
<dbReference type="Gene3D" id="1.10.10.10">
    <property type="entry name" value="Winged helix-like DNA-binding domain superfamily/Winged helix DNA-binding domain"/>
    <property type="match status" value="1"/>
</dbReference>
<dbReference type="GO" id="GO:0003677">
    <property type="term" value="F:DNA binding"/>
    <property type="evidence" value="ECO:0007669"/>
    <property type="project" value="InterPro"/>
</dbReference>
<dbReference type="RefSeq" id="WP_011874275.1">
    <property type="nucleotide sequence ID" value="NC_009142.1"/>
</dbReference>
<evidence type="ECO:0000256" key="1">
    <source>
        <dbReference type="SAM" id="MobiDB-lite"/>
    </source>
</evidence>